<evidence type="ECO:0000313" key="2">
    <source>
        <dbReference type="EMBL" id="NEI33429.1"/>
    </source>
</evidence>
<evidence type="ECO:0000313" key="5">
    <source>
        <dbReference type="Proteomes" id="UP000471560"/>
    </source>
</evidence>
<proteinExistence type="predicted"/>
<feature type="domain" description="Transposase DDE" evidence="1">
    <location>
        <begin position="2"/>
        <end position="49"/>
    </location>
</feature>
<comment type="caution">
    <text evidence="4">The sequence shown here is derived from an EMBL/GenBank/DDBJ whole genome shotgun (WGS) entry which is preliminary data.</text>
</comment>
<dbReference type="EMBL" id="WUEZ01000005">
    <property type="protein sequence ID" value="NEI33429.1"/>
    <property type="molecule type" value="Genomic_DNA"/>
</dbReference>
<evidence type="ECO:0000259" key="1">
    <source>
        <dbReference type="Pfam" id="PF13701"/>
    </source>
</evidence>
<sequence length="53" mass="5656">LADATCGTIRLKLLKIGAQVRVSVRRIKVAMASACPYAEEFALAHARICAAAR</sequence>
<accession>A0A6P0BC81</accession>
<name>A0A6P0BC81_RHILE</name>
<dbReference type="RefSeq" id="WP_196766912.1">
    <property type="nucleotide sequence ID" value="NZ_WUEZ01000005.1"/>
</dbReference>
<dbReference type="EMBL" id="WUEZ01000024">
    <property type="protein sequence ID" value="NEI36451.1"/>
    <property type="molecule type" value="Genomic_DNA"/>
</dbReference>
<feature type="non-terminal residue" evidence="4">
    <location>
        <position position="1"/>
    </location>
</feature>
<evidence type="ECO:0000313" key="4">
    <source>
        <dbReference type="EMBL" id="NEI36451.1"/>
    </source>
</evidence>
<organism evidence="4 5">
    <name type="scientific">Rhizobium leguminosarum</name>
    <dbReference type="NCBI Taxonomy" id="384"/>
    <lineage>
        <taxon>Bacteria</taxon>
        <taxon>Pseudomonadati</taxon>
        <taxon>Pseudomonadota</taxon>
        <taxon>Alphaproteobacteria</taxon>
        <taxon>Hyphomicrobiales</taxon>
        <taxon>Rhizobiaceae</taxon>
        <taxon>Rhizobium/Agrobacterium group</taxon>
        <taxon>Rhizobium</taxon>
    </lineage>
</organism>
<dbReference type="EMBL" id="WUEZ01000005">
    <property type="protein sequence ID" value="NEI33635.1"/>
    <property type="molecule type" value="Genomic_DNA"/>
</dbReference>
<reference evidence="4 5" key="1">
    <citation type="submission" date="2019-12" db="EMBL/GenBank/DDBJ databases">
        <title>Rhizobium genotypes associated with high levels of biological nitrogen fixation by grain legumes in a temperate-maritime cropping system.</title>
        <authorList>
            <person name="Maluk M."/>
            <person name="Francesc Ferrando Molina F."/>
            <person name="Lopez Del Egido L."/>
            <person name="Lafos M."/>
            <person name="Langarica-Fuentes A."/>
            <person name="Gebre Yohannes G."/>
            <person name="Young M.W."/>
            <person name="Martin P."/>
            <person name="Gantlett R."/>
            <person name="Kenicer G."/>
            <person name="Hawes C."/>
            <person name="Begg G.S."/>
            <person name="Quilliam R.S."/>
            <person name="Squire G.R."/>
            <person name="Poole P.S."/>
            <person name="Young P.W."/>
            <person name="Iannetta P.M."/>
            <person name="James E.K."/>
        </authorList>
    </citation>
    <scope>NUCLEOTIDE SEQUENCE [LARGE SCALE GENOMIC DNA]</scope>
    <source>
        <strain evidence="4 5">JHI1096</strain>
    </source>
</reference>
<dbReference type="AlphaFoldDB" id="A0A6P0BC81"/>
<protein>
    <submittedName>
        <fullName evidence="4">IS1380 family transposase</fullName>
    </submittedName>
</protein>
<dbReference type="InterPro" id="IPR025668">
    <property type="entry name" value="Tnp_DDE_dom"/>
</dbReference>
<evidence type="ECO:0000313" key="3">
    <source>
        <dbReference type="EMBL" id="NEI33635.1"/>
    </source>
</evidence>
<dbReference type="Pfam" id="PF13701">
    <property type="entry name" value="DDE_Tnp_1_4"/>
    <property type="match status" value="1"/>
</dbReference>
<gene>
    <name evidence="2" type="ORF">GR204_05345</name>
    <name evidence="3" type="ORF">GR204_06430</name>
    <name evidence="4" type="ORF">GR204_21095</name>
</gene>
<dbReference type="Proteomes" id="UP000471560">
    <property type="component" value="Unassembled WGS sequence"/>
</dbReference>